<sequence>MSRLDHAHRPTFFGHGVGEPFGPVTNLPTGTVIDAGEPLHDQLGSDEPEYDSVRDWFVETTQEPLDEVRGTPLVGLRNAYIYRYVHPEITSHHLLTVKAHGDEELCRCFGMDSDDPLDQSQLSRAFWERFERENRKHLHLSAAKRAVEAARAGLEVNPEASLLVAHHLPEEMCHYPEIDPIVEEEKVDVPEGQKERAAEEVKTFLNRLDLSRPDKGTTFDDPELLEVWKRASTEGRFAEGAANTYDEHDTRSGYSAPCGETLRKPIRGLDVEDDEIVDGDLDKTVIDYESAVNRVRGNKWSERLDEINFDLIEEAQSYGMFDRPVTVCVDGSAIPHRPQSGNGAPDSCVKNRSSEESVWCYEHVTISAVDCRRSIKLGSMLMRDHGKQADIVMELLQQAQEYINIGWVIWDAGFDKGDLISFCNQNRIRFCSRKKRGGNVVEEMAENPANEDETTALRRDYEYSSGAKCDLFAVKRGEINLANVSSDQSEQSSLADFEPDADDDDDEKWILWATNSDSLDENNIMAHGMLYRIRWSIETSYRVMKEHFKASTTSISDAIRIFVWKLALLFYNAWLLLRILLRDKGMVVKPGETALRTHSFQRFLETDYG</sequence>
<evidence type="ECO:0000256" key="1">
    <source>
        <dbReference type="SAM" id="MobiDB-lite"/>
    </source>
</evidence>
<dbReference type="InterPro" id="IPR012337">
    <property type="entry name" value="RNaseH-like_sf"/>
</dbReference>
<evidence type="ECO:0000313" key="3">
    <source>
        <dbReference type="EMBL" id="ELZ96208.1"/>
    </source>
</evidence>
<keyword evidence="4" id="KW-1185">Reference proteome</keyword>
<dbReference type="GO" id="GO:0003677">
    <property type="term" value="F:DNA binding"/>
    <property type="evidence" value="ECO:0007669"/>
    <property type="project" value="InterPro"/>
</dbReference>
<gene>
    <name evidence="3" type="ORF">C441_05184</name>
</gene>
<dbReference type="EMBL" id="AOLM01000008">
    <property type="protein sequence ID" value="ELZ96208.1"/>
    <property type="molecule type" value="Genomic_DNA"/>
</dbReference>
<dbReference type="AlphaFoldDB" id="M0IK27"/>
<evidence type="ECO:0000313" key="4">
    <source>
        <dbReference type="Proteomes" id="UP000011508"/>
    </source>
</evidence>
<dbReference type="OrthoDB" id="320619at2157"/>
<organism evidence="3 4">
    <name type="scientific">Haloferax sulfurifontis ATCC BAA-897</name>
    <dbReference type="NCBI Taxonomy" id="662480"/>
    <lineage>
        <taxon>Archaea</taxon>
        <taxon>Methanobacteriati</taxon>
        <taxon>Methanobacteriota</taxon>
        <taxon>Stenosarchaea group</taxon>
        <taxon>Halobacteria</taxon>
        <taxon>Halobacteriales</taxon>
        <taxon>Haloferacaceae</taxon>
        <taxon>Haloferax</taxon>
    </lineage>
</organism>
<reference evidence="3 4" key="1">
    <citation type="journal article" date="2014" name="PLoS Genet.">
        <title>Phylogenetically driven sequencing of extremely halophilic archaea reveals strategies for static and dynamic osmo-response.</title>
        <authorList>
            <person name="Becker E.A."/>
            <person name="Seitzer P.M."/>
            <person name="Tritt A."/>
            <person name="Larsen D."/>
            <person name="Krusor M."/>
            <person name="Yao A.I."/>
            <person name="Wu D."/>
            <person name="Madern D."/>
            <person name="Eisen J.A."/>
            <person name="Darling A.E."/>
            <person name="Facciotti M.T."/>
        </authorList>
    </citation>
    <scope>NUCLEOTIDE SEQUENCE [LARGE SCALE GENOMIC DNA]</scope>
    <source>
        <strain evidence="3 4">ATCC BAA-897</strain>
    </source>
</reference>
<dbReference type="GO" id="GO:0006313">
    <property type="term" value="P:DNA transposition"/>
    <property type="evidence" value="ECO:0007669"/>
    <property type="project" value="InterPro"/>
</dbReference>
<dbReference type="PATRIC" id="fig|662480.6.peg.1015"/>
<dbReference type="Proteomes" id="UP000011508">
    <property type="component" value="Unassembled WGS sequence"/>
</dbReference>
<name>M0IK27_9EURY</name>
<protein>
    <recommendedName>
        <fullName evidence="2">Transposase IS4-like domain-containing protein</fullName>
    </recommendedName>
</protein>
<dbReference type="Pfam" id="PF01609">
    <property type="entry name" value="DDE_Tnp_1"/>
    <property type="match status" value="1"/>
</dbReference>
<dbReference type="SUPFAM" id="SSF53098">
    <property type="entry name" value="Ribonuclease H-like"/>
    <property type="match status" value="1"/>
</dbReference>
<dbReference type="RefSeq" id="WP_007274125.1">
    <property type="nucleotide sequence ID" value="NZ_AOLM01000008.1"/>
</dbReference>
<feature type="domain" description="Transposase IS4-like" evidence="2">
    <location>
        <begin position="394"/>
        <end position="562"/>
    </location>
</feature>
<feature type="region of interest" description="Disordered" evidence="1">
    <location>
        <begin position="18"/>
        <end position="48"/>
    </location>
</feature>
<evidence type="ECO:0000259" key="2">
    <source>
        <dbReference type="Pfam" id="PF01609"/>
    </source>
</evidence>
<comment type="caution">
    <text evidence="3">The sequence shown here is derived from an EMBL/GenBank/DDBJ whole genome shotgun (WGS) entry which is preliminary data.</text>
</comment>
<accession>M0IK27</accession>
<proteinExistence type="predicted"/>
<dbReference type="InterPro" id="IPR002559">
    <property type="entry name" value="Transposase_11"/>
</dbReference>
<dbReference type="GO" id="GO:0004803">
    <property type="term" value="F:transposase activity"/>
    <property type="evidence" value="ECO:0007669"/>
    <property type="project" value="InterPro"/>
</dbReference>